<dbReference type="SMART" id="SM00387">
    <property type="entry name" value="HATPase_c"/>
    <property type="match status" value="1"/>
</dbReference>
<gene>
    <name evidence="12" type="ORF">EDM56_15995</name>
</gene>
<keyword evidence="13" id="KW-1185">Reference proteome</keyword>
<dbReference type="EC" id="2.7.13.3" evidence="2"/>
<dbReference type="SUPFAM" id="SSF55874">
    <property type="entry name" value="ATPase domain of HSP90 chaperone/DNA topoisomerase II/histidine kinase"/>
    <property type="match status" value="1"/>
</dbReference>
<reference evidence="12 13" key="1">
    <citation type="submission" date="2018-10" db="EMBL/GenBank/DDBJ databases">
        <title>Phylogenomics of Brevibacillus.</title>
        <authorList>
            <person name="Dunlap C."/>
        </authorList>
    </citation>
    <scope>NUCLEOTIDE SEQUENCE [LARGE SCALE GENOMIC DNA]</scope>
    <source>
        <strain evidence="12 13">JCM 15716</strain>
    </source>
</reference>
<evidence type="ECO:0000256" key="10">
    <source>
        <dbReference type="SAM" id="Phobius"/>
    </source>
</evidence>
<evidence type="ECO:0000259" key="11">
    <source>
        <dbReference type="PROSITE" id="PS50109"/>
    </source>
</evidence>
<dbReference type="Gene3D" id="1.10.287.130">
    <property type="match status" value="1"/>
</dbReference>
<evidence type="ECO:0000256" key="9">
    <source>
        <dbReference type="SAM" id="Coils"/>
    </source>
</evidence>
<evidence type="ECO:0000256" key="1">
    <source>
        <dbReference type="ARBA" id="ARBA00000085"/>
    </source>
</evidence>
<dbReference type="GO" id="GO:0016020">
    <property type="term" value="C:membrane"/>
    <property type="evidence" value="ECO:0007669"/>
    <property type="project" value="InterPro"/>
</dbReference>
<dbReference type="SMART" id="SM00079">
    <property type="entry name" value="PBPe"/>
    <property type="match status" value="1"/>
</dbReference>
<name>A0A3M8DI91_9BACL</name>
<dbReference type="SUPFAM" id="SSF55785">
    <property type="entry name" value="PYP-like sensor domain (PAS domain)"/>
    <property type="match status" value="1"/>
</dbReference>
<dbReference type="InterPro" id="IPR004358">
    <property type="entry name" value="Sig_transdc_His_kin-like_C"/>
</dbReference>
<evidence type="ECO:0000256" key="6">
    <source>
        <dbReference type="ARBA" id="ARBA00022777"/>
    </source>
</evidence>
<evidence type="ECO:0000256" key="3">
    <source>
        <dbReference type="ARBA" id="ARBA00022553"/>
    </source>
</evidence>
<keyword evidence="6 12" id="KW-0418">Kinase</keyword>
<proteinExistence type="predicted"/>
<dbReference type="Pfam" id="PF00512">
    <property type="entry name" value="HisKA"/>
    <property type="match status" value="1"/>
</dbReference>
<evidence type="ECO:0000313" key="12">
    <source>
        <dbReference type="EMBL" id="RNB87181.1"/>
    </source>
</evidence>
<dbReference type="SMART" id="SM00062">
    <property type="entry name" value="PBPb"/>
    <property type="match status" value="1"/>
</dbReference>
<keyword evidence="9" id="KW-0175">Coiled coil</keyword>
<dbReference type="AlphaFoldDB" id="A0A3M8DI91"/>
<dbReference type="GO" id="GO:0000155">
    <property type="term" value="F:phosphorelay sensor kinase activity"/>
    <property type="evidence" value="ECO:0007669"/>
    <property type="project" value="InterPro"/>
</dbReference>
<dbReference type="Gene3D" id="3.30.450.20">
    <property type="entry name" value="PAS domain"/>
    <property type="match status" value="1"/>
</dbReference>
<evidence type="ECO:0000313" key="13">
    <source>
        <dbReference type="Proteomes" id="UP000271031"/>
    </source>
</evidence>
<feature type="domain" description="Histidine kinase" evidence="11">
    <location>
        <begin position="454"/>
        <end position="660"/>
    </location>
</feature>
<dbReference type="InterPro" id="IPR003661">
    <property type="entry name" value="HisK_dim/P_dom"/>
</dbReference>
<dbReference type="EMBL" id="RHHQ01000012">
    <property type="protein sequence ID" value="RNB87181.1"/>
    <property type="molecule type" value="Genomic_DNA"/>
</dbReference>
<organism evidence="12 13">
    <name type="scientific">Brevibacillus fluminis</name>
    <dbReference type="NCBI Taxonomy" id="511487"/>
    <lineage>
        <taxon>Bacteria</taxon>
        <taxon>Bacillati</taxon>
        <taxon>Bacillota</taxon>
        <taxon>Bacilli</taxon>
        <taxon>Bacillales</taxon>
        <taxon>Paenibacillaceae</taxon>
        <taxon>Brevibacillus</taxon>
    </lineage>
</organism>
<keyword evidence="3" id="KW-0597">Phosphoprotein</keyword>
<dbReference type="CDD" id="cd13704">
    <property type="entry name" value="PBP2_HisK"/>
    <property type="match status" value="1"/>
</dbReference>
<evidence type="ECO:0000256" key="2">
    <source>
        <dbReference type="ARBA" id="ARBA00012438"/>
    </source>
</evidence>
<dbReference type="InterPro" id="IPR003594">
    <property type="entry name" value="HATPase_dom"/>
</dbReference>
<feature type="transmembrane region" description="Helical" evidence="10">
    <location>
        <begin position="265"/>
        <end position="284"/>
    </location>
</feature>
<dbReference type="OrthoDB" id="9784397at2"/>
<dbReference type="Proteomes" id="UP000271031">
    <property type="component" value="Unassembled WGS sequence"/>
</dbReference>
<keyword evidence="8" id="KW-0902">Two-component regulatory system</keyword>
<dbReference type="CDD" id="cd00082">
    <property type="entry name" value="HisKA"/>
    <property type="match status" value="1"/>
</dbReference>
<protein>
    <recommendedName>
        <fullName evidence="2">histidine kinase</fullName>
        <ecNumber evidence="2">2.7.13.3</ecNumber>
    </recommendedName>
</protein>
<keyword evidence="5" id="KW-0547">Nucleotide-binding</keyword>
<evidence type="ECO:0000256" key="8">
    <source>
        <dbReference type="ARBA" id="ARBA00023012"/>
    </source>
</evidence>
<comment type="catalytic activity">
    <reaction evidence="1">
        <text>ATP + protein L-histidine = ADP + protein N-phospho-L-histidine.</text>
        <dbReference type="EC" id="2.7.13.3"/>
    </reaction>
</comment>
<dbReference type="InterPro" id="IPR036097">
    <property type="entry name" value="HisK_dim/P_sf"/>
</dbReference>
<dbReference type="InterPro" id="IPR035965">
    <property type="entry name" value="PAS-like_dom_sf"/>
</dbReference>
<dbReference type="InterPro" id="IPR005467">
    <property type="entry name" value="His_kinase_dom"/>
</dbReference>
<evidence type="ECO:0000256" key="5">
    <source>
        <dbReference type="ARBA" id="ARBA00022741"/>
    </source>
</evidence>
<keyword evidence="10" id="KW-1133">Transmembrane helix</keyword>
<keyword evidence="10" id="KW-0812">Transmembrane</keyword>
<dbReference type="GO" id="GO:0015276">
    <property type="term" value="F:ligand-gated monoatomic ion channel activity"/>
    <property type="evidence" value="ECO:0007669"/>
    <property type="project" value="InterPro"/>
</dbReference>
<feature type="coiled-coil region" evidence="9">
    <location>
        <begin position="295"/>
        <end position="322"/>
    </location>
</feature>
<evidence type="ECO:0000256" key="4">
    <source>
        <dbReference type="ARBA" id="ARBA00022679"/>
    </source>
</evidence>
<dbReference type="SUPFAM" id="SSF53850">
    <property type="entry name" value="Periplasmic binding protein-like II"/>
    <property type="match status" value="1"/>
</dbReference>
<dbReference type="Gene3D" id="3.30.565.10">
    <property type="entry name" value="Histidine kinase-like ATPase, C-terminal domain"/>
    <property type="match status" value="1"/>
</dbReference>
<sequence>MHIHKRTISAILLFFLLIAFALPGSAERQKVIRIAGDNNFPPFEYFAQSGVYSGFNVDMMNAISLETGMNIEFVPLPWDEALKALQNGEVDAVQGMKYSPARDAIYDFSDPYFTSSQGIFVRKDNMYIFQIDDLDGRRIAIQKGDIANDLLRKHHNAQFVTTSSQEEAVQLLLAGKVDAFVGNRITGQYFIQKTNQQDQIKIVGEPINPTDYGVAVMPRNHALLKDINKAILRLKQNGTYDKIERKWFGEYIMPNAPNLYAIMKVLQIVLIVVGTIVVIVLWWNRVLKREVKRRTVQIGAINQQLKEKMEQLEENVQFQQQLLDSTYSFYVTLDKGETVSRMNRKAARYLGGASSLVGLPMHETLLSSIIPREEVVAALTRGEATLQKETVWNKPVMDDGVQRTLRYNIFPIVSPAQEITGAIINFMDVTEQVELEKKMEQEERLRSLGQLILGIAHEIRNPLTSILTYTELLPTKFDNPKFRAFFSEQVPGEIKRLNGLVSDLLDYARPKQPHPVSFAAGELIEAVLGLCQQNIKERGVDVHVQMEAGLMLYTDFNQTKQVAINIILNGVEAMQPGGQLTIQGTRDGTLAKLLITDTGEGIAPDDRYRVFEPFYTTKPHGVGLGLPTTYHLVKENGGTIDIESKQGSGTSVIIRLPMPQEGSE</sequence>
<dbReference type="InterPro" id="IPR001638">
    <property type="entry name" value="Solute-binding_3/MltF_N"/>
</dbReference>
<dbReference type="SUPFAM" id="SSF47384">
    <property type="entry name" value="Homodimeric domain of signal transducing histidine kinase"/>
    <property type="match status" value="1"/>
</dbReference>
<keyword evidence="7" id="KW-0067">ATP-binding</keyword>
<keyword evidence="4" id="KW-0808">Transferase</keyword>
<dbReference type="PANTHER" id="PTHR43065">
    <property type="entry name" value="SENSOR HISTIDINE KINASE"/>
    <property type="match status" value="1"/>
</dbReference>
<keyword evidence="10" id="KW-0472">Membrane</keyword>
<comment type="caution">
    <text evidence="12">The sequence shown here is derived from an EMBL/GenBank/DDBJ whole genome shotgun (WGS) entry which is preliminary data.</text>
</comment>
<dbReference type="RefSeq" id="WP_122918880.1">
    <property type="nucleotide sequence ID" value="NZ_RHHQ01000012.1"/>
</dbReference>
<dbReference type="Gene3D" id="3.40.190.10">
    <property type="entry name" value="Periplasmic binding protein-like II"/>
    <property type="match status" value="2"/>
</dbReference>
<accession>A0A3M8DI91</accession>
<dbReference type="GO" id="GO:0005524">
    <property type="term" value="F:ATP binding"/>
    <property type="evidence" value="ECO:0007669"/>
    <property type="project" value="UniProtKB-KW"/>
</dbReference>
<dbReference type="Pfam" id="PF00497">
    <property type="entry name" value="SBP_bac_3"/>
    <property type="match status" value="1"/>
</dbReference>
<dbReference type="InterPro" id="IPR036890">
    <property type="entry name" value="HATPase_C_sf"/>
</dbReference>
<dbReference type="PROSITE" id="PS50109">
    <property type="entry name" value="HIS_KIN"/>
    <property type="match status" value="1"/>
</dbReference>
<dbReference type="Pfam" id="PF02518">
    <property type="entry name" value="HATPase_c"/>
    <property type="match status" value="1"/>
</dbReference>
<dbReference type="PRINTS" id="PR00344">
    <property type="entry name" value="BCTRLSENSOR"/>
</dbReference>
<dbReference type="PANTHER" id="PTHR43065:SF10">
    <property type="entry name" value="PEROXIDE STRESS-ACTIVATED HISTIDINE KINASE MAK3"/>
    <property type="match status" value="1"/>
</dbReference>
<dbReference type="InterPro" id="IPR001320">
    <property type="entry name" value="Iontro_rcpt_C"/>
</dbReference>
<evidence type="ECO:0000256" key="7">
    <source>
        <dbReference type="ARBA" id="ARBA00022840"/>
    </source>
</evidence>
<dbReference type="SMART" id="SM00388">
    <property type="entry name" value="HisKA"/>
    <property type="match status" value="1"/>
</dbReference>